<dbReference type="GO" id="GO:0015031">
    <property type="term" value="P:protein transport"/>
    <property type="evidence" value="ECO:0007669"/>
    <property type="project" value="UniProtKB-KW"/>
</dbReference>
<keyword evidence="7 9" id="KW-1133">Transmembrane helix</keyword>
<dbReference type="RefSeq" id="XP_028475354.1">
    <property type="nucleotide sequence ID" value="XM_028624282.1"/>
</dbReference>
<comment type="caution">
    <text evidence="10">The sequence shown here is derived from an EMBL/GenBank/DDBJ whole genome shotgun (WGS) entry which is preliminary data.</text>
</comment>
<gene>
    <name evidence="10" type="ORF">EHS24_008984</name>
</gene>
<keyword evidence="4 9" id="KW-0812">Transmembrane</keyword>
<feature type="transmembrane region" description="Helical" evidence="9">
    <location>
        <begin position="558"/>
        <end position="578"/>
    </location>
</feature>
<accession>A0A427XNW1</accession>
<evidence type="ECO:0000256" key="4">
    <source>
        <dbReference type="ARBA" id="ARBA00022692"/>
    </source>
</evidence>
<feature type="transmembrane region" description="Helical" evidence="9">
    <location>
        <begin position="670"/>
        <end position="689"/>
    </location>
</feature>
<dbReference type="NCBIfam" id="TIGR00728">
    <property type="entry name" value="OPT_sfam"/>
    <property type="match status" value="1"/>
</dbReference>
<feature type="transmembrane region" description="Helical" evidence="9">
    <location>
        <begin position="616"/>
        <end position="636"/>
    </location>
</feature>
<feature type="transmembrane region" description="Helical" evidence="9">
    <location>
        <begin position="734"/>
        <end position="754"/>
    </location>
</feature>
<feature type="transmembrane region" description="Helical" evidence="9">
    <location>
        <begin position="236"/>
        <end position="259"/>
    </location>
</feature>
<dbReference type="GO" id="GO:0035673">
    <property type="term" value="F:oligopeptide transmembrane transporter activity"/>
    <property type="evidence" value="ECO:0007669"/>
    <property type="project" value="InterPro"/>
</dbReference>
<feature type="transmembrane region" description="Helical" evidence="9">
    <location>
        <begin position="814"/>
        <end position="836"/>
    </location>
</feature>
<dbReference type="InterPro" id="IPR004813">
    <property type="entry name" value="OPT"/>
</dbReference>
<proteinExistence type="inferred from homology"/>
<comment type="subcellular location">
    <subcellularLocation>
        <location evidence="1">Membrane</location>
        <topology evidence="1">Multi-pass membrane protein</topology>
    </subcellularLocation>
</comment>
<feature type="transmembrane region" description="Helical" evidence="9">
    <location>
        <begin position="485"/>
        <end position="508"/>
    </location>
</feature>
<comment type="similarity">
    <text evidence="2">Belongs to the oligopeptide OPT transporter family.</text>
</comment>
<dbReference type="AlphaFoldDB" id="A0A427XNW1"/>
<name>A0A427XNW1_9TREE</name>
<evidence type="ECO:0000256" key="5">
    <source>
        <dbReference type="ARBA" id="ARBA00022856"/>
    </source>
</evidence>
<feature type="transmembrane region" description="Helical" evidence="9">
    <location>
        <begin position="584"/>
        <end position="604"/>
    </location>
</feature>
<evidence type="ECO:0000256" key="7">
    <source>
        <dbReference type="ARBA" id="ARBA00022989"/>
    </source>
</evidence>
<dbReference type="Pfam" id="PF03169">
    <property type="entry name" value="OPT"/>
    <property type="match status" value="1"/>
</dbReference>
<evidence type="ECO:0000256" key="9">
    <source>
        <dbReference type="SAM" id="Phobius"/>
    </source>
</evidence>
<dbReference type="Proteomes" id="UP000279236">
    <property type="component" value="Unassembled WGS sequence"/>
</dbReference>
<evidence type="ECO:0000256" key="3">
    <source>
        <dbReference type="ARBA" id="ARBA00022448"/>
    </source>
</evidence>
<feature type="transmembrane region" description="Helical" evidence="9">
    <location>
        <begin position="159"/>
        <end position="177"/>
    </location>
</feature>
<dbReference type="EMBL" id="RSCE01000008">
    <property type="protein sequence ID" value="RSH80407.1"/>
    <property type="molecule type" value="Genomic_DNA"/>
</dbReference>
<dbReference type="GeneID" id="39593527"/>
<feature type="transmembrane region" description="Helical" evidence="9">
    <location>
        <begin position="340"/>
        <end position="359"/>
    </location>
</feature>
<evidence type="ECO:0000313" key="11">
    <source>
        <dbReference type="Proteomes" id="UP000279236"/>
    </source>
</evidence>
<keyword evidence="6" id="KW-0653">Protein transport</keyword>
<evidence type="ECO:0000256" key="2">
    <source>
        <dbReference type="ARBA" id="ARBA00008807"/>
    </source>
</evidence>
<protein>
    <recommendedName>
        <fullName evidence="12">OPT family small oligopeptide transporter</fullName>
    </recommendedName>
</protein>
<keyword evidence="8 9" id="KW-0472">Membrane</keyword>
<dbReference type="InterPro" id="IPR004648">
    <property type="entry name" value="Oligpept_transpt"/>
</dbReference>
<dbReference type="GO" id="GO:0016020">
    <property type="term" value="C:membrane"/>
    <property type="evidence" value="ECO:0007669"/>
    <property type="project" value="UniProtKB-SubCell"/>
</dbReference>
<feature type="transmembrane region" description="Helical" evidence="9">
    <location>
        <begin position="415"/>
        <end position="434"/>
    </location>
</feature>
<feature type="transmembrane region" description="Helical" evidence="9">
    <location>
        <begin position="785"/>
        <end position="802"/>
    </location>
</feature>
<reference evidence="10 11" key="1">
    <citation type="submission" date="2018-11" db="EMBL/GenBank/DDBJ databases">
        <title>Genome sequence of Apiotrichum porosum DSM 27194.</title>
        <authorList>
            <person name="Aliyu H."/>
            <person name="Gorte O."/>
            <person name="Ochsenreither K."/>
        </authorList>
    </citation>
    <scope>NUCLEOTIDE SEQUENCE [LARGE SCALE GENOMIC DNA]</scope>
    <source>
        <strain evidence="10 11">DSM 27194</strain>
    </source>
</reference>
<organism evidence="10 11">
    <name type="scientific">Apiotrichum porosum</name>
    <dbReference type="NCBI Taxonomy" id="105984"/>
    <lineage>
        <taxon>Eukaryota</taxon>
        <taxon>Fungi</taxon>
        <taxon>Dikarya</taxon>
        <taxon>Basidiomycota</taxon>
        <taxon>Agaricomycotina</taxon>
        <taxon>Tremellomycetes</taxon>
        <taxon>Trichosporonales</taxon>
        <taxon>Trichosporonaceae</taxon>
        <taxon>Apiotrichum</taxon>
    </lineage>
</organism>
<sequence>MQAPAEKSSDVVEHIEDSHNRGVYAYDEDRTHKMNEKDIAPHVEVLSGEEEKHIEHDLDVTGYELEDLESKYSDMTLNRTRNIIQQLYLIHENDQNFPRPTLERMQEFLKSPQIMETPDKYPELVREMKIEAILATSNSPYLEVRANVDPTDDPTMPSLTFRVFIIGTIFAAIGSFIDTLFGFRQPAISIGPNVAQLIAYPFGRLLAAALPRHEFSTFGRKWTMNPGPFNKKEHMLITIMASVSFTAPYTFYIVPVQAMPMFFNQPFARQFSYQIINTLGTNFVGYGLAGLTRRFLVFPSVAVWPSTFSVIALNKAFHTTTNEPVKGPFGRVFTASRERMFLYSFLAMFLYFWFPGYIFQAMSVFSWMTWISPNNVALSAVTGMTGGVGLNPWPTFDWNNLTVWLTPLTIPTFSILNMFFGILIGAVMCIGVWYGNGWNTGYLPINSNYAFDNTGASFNVSKILDADNNFDDAKYQQYSQPWMSAGYVVSFMWYFALYSATATYVAIYHRREIIVGARSLWKSIKRSIKKGHVEDDEDDLAEDVHFRLMQKYPEVPEWQYLIVLLISMVFGFVGVGAFPTHTTPAVLVFGIIMPIIVMIPCGLVQAVTGIAVPLNVLAEFIGGALIAGNANALMYFKTYGYITVYQALAFSNDLKLAHYLKLPPRHTFSMQLWATLIYCFVSSGILNFAMGFKNACTRDASFKFTCPGQHTFFTSAVFWGTLSPKRLFGSGLRYNWMLFGFPLGVIVVLIYWGLRKAFPKSEFLRQVHPVMICAGPSTWGSPYNLAYYIGNVYVVLLSFQYIRKRYTAFWVKYNYVIAASFPTGIAVCAIVVFFALEVPHGGYSVNWWGNNVLNNGCEGQGGCPRLDIPAVGYFGDAPGSGKFT</sequence>
<evidence type="ECO:0000256" key="1">
    <source>
        <dbReference type="ARBA" id="ARBA00004141"/>
    </source>
</evidence>
<evidence type="ECO:0000256" key="8">
    <source>
        <dbReference type="ARBA" id="ARBA00023136"/>
    </source>
</evidence>
<keyword evidence="3" id="KW-0813">Transport</keyword>
<evidence type="ECO:0000313" key="10">
    <source>
        <dbReference type="EMBL" id="RSH80407.1"/>
    </source>
</evidence>
<dbReference type="NCBIfam" id="TIGR00727">
    <property type="entry name" value="ISP4_OPT"/>
    <property type="match status" value="1"/>
</dbReference>
<keyword evidence="5" id="KW-0571">Peptide transport</keyword>
<evidence type="ECO:0000256" key="6">
    <source>
        <dbReference type="ARBA" id="ARBA00022927"/>
    </source>
</evidence>
<keyword evidence="11" id="KW-1185">Reference proteome</keyword>
<dbReference type="OrthoDB" id="9986677at2759"/>
<dbReference type="PANTHER" id="PTHR22601">
    <property type="entry name" value="ISP4 LIKE PROTEIN"/>
    <property type="match status" value="1"/>
</dbReference>
<evidence type="ECO:0008006" key="12">
    <source>
        <dbReference type="Google" id="ProtNLM"/>
    </source>
</evidence>